<feature type="compositionally biased region" description="Acidic residues" evidence="1">
    <location>
        <begin position="108"/>
        <end position="129"/>
    </location>
</feature>
<dbReference type="AlphaFoldDB" id="A0A956N9S2"/>
<evidence type="ECO:0000313" key="4">
    <source>
        <dbReference type="EMBL" id="MCA9755021.1"/>
    </source>
</evidence>
<accession>A0A956N9S2</accession>
<dbReference type="EMBL" id="JAGQHS010000014">
    <property type="protein sequence ID" value="MCA9755021.1"/>
    <property type="molecule type" value="Genomic_DNA"/>
</dbReference>
<evidence type="ECO:0008006" key="6">
    <source>
        <dbReference type="Google" id="ProtNLM"/>
    </source>
</evidence>
<proteinExistence type="predicted"/>
<keyword evidence="2" id="KW-1133">Transmembrane helix</keyword>
<feature type="signal peptide" evidence="3">
    <location>
        <begin position="1"/>
        <end position="27"/>
    </location>
</feature>
<gene>
    <name evidence="4" type="ORF">KDA27_04400</name>
</gene>
<dbReference type="Proteomes" id="UP000739538">
    <property type="component" value="Unassembled WGS sequence"/>
</dbReference>
<reference evidence="4" key="1">
    <citation type="submission" date="2020-04" db="EMBL/GenBank/DDBJ databases">
        <authorList>
            <person name="Zhang T."/>
        </authorList>
    </citation>
    <scope>NUCLEOTIDE SEQUENCE</scope>
    <source>
        <strain evidence="4">HKST-UBA02</strain>
    </source>
</reference>
<keyword evidence="2" id="KW-0812">Transmembrane</keyword>
<evidence type="ECO:0000256" key="2">
    <source>
        <dbReference type="SAM" id="Phobius"/>
    </source>
</evidence>
<keyword evidence="2" id="KW-0472">Membrane</keyword>
<organism evidence="4 5">
    <name type="scientific">Eiseniibacteriota bacterium</name>
    <dbReference type="NCBI Taxonomy" id="2212470"/>
    <lineage>
        <taxon>Bacteria</taxon>
        <taxon>Candidatus Eiseniibacteriota</taxon>
    </lineage>
</organism>
<keyword evidence="3" id="KW-0732">Signal</keyword>
<comment type="caution">
    <text evidence="4">The sequence shown here is derived from an EMBL/GenBank/DDBJ whole genome shotgun (WGS) entry which is preliminary data.</text>
</comment>
<evidence type="ECO:0000256" key="1">
    <source>
        <dbReference type="SAM" id="MobiDB-lite"/>
    </source>
</evidence>
<sequence>MRTQVGRFAILGAFVLAQLGTGGSAYADTALLSNLGLLEQLTQGAVDDVLKDLEISKDRPVVLVSSTKHEGNLFVKDRLAQAFSAAGYDVLVSRSSAIQGGGSPDEGGGADEEEGAEDGTGAGDEEGTDEDGKPNGPANNGPRNNGPRGNQPAANDEPKGDAPPASPLELAKELVKGSALQGRDPAVVDVEILEFGIRYSEASRKLMLGPVQFTRVGGVYLKVTEYDSESGFVRDMSTVERHHWDRVAGRERLLAEGASYPFQRPELRAPGLGTYLEPALVVAIVGGLVFLFYENQN</sequence>
<evidence type="ECO:0000313" key="5">
    <source>
        <dbReference type="Proteomes" id="UP000739538"/>
    </source>
</evidence>
<evidence type="ECO:0000256" key="3">
    <source>
        <dbReference type="SAM" id="SignalP"/>
    </source>
</evidence>
<protein>
    <recommendedName>
        <fullName evidence="6">TPM domain-containing protein</fullName>
    </recommendedName>
</protein>
<feature type="transmembrane region" description="Helical" evidence="2">
    <location>
        <begin position="272"/>
        <end position="293"/>
    </location>
</feature>
<feature type="chain" id="PRO_5037936101" description="TPM domain-containing protein" evidence="3">
    <location>
        <begin position="28"/>
        <end position="297"/>
    </location>
</feature>
<feature type="compositionally biased region" description="Low complexity" evidence="1">
    <location>
        <begin position="134"/>
        <end position="150"/>
    </location>
</feature>
<name>A0A956N9S2_UNCEI</name>
<feature type="region of interest" description="Disordered" evidence="1">
    <location>
        <begin position="96"/>
        <end position="166"/>
    </location>
</feature>
<reference evidence="4" key="2">
    <citation type="journal article" date="2021" name="Microbiome">
        <title>Successional dynamics and alternative stable states in a saline activated sludge microbial community over 9 years.</title>
        <authorList>
            <person name="Wang Y."/>
            <person name="Ye J."/>
            <person name="Ju F."/>
            <person name="Liu L."/>
            <person name="Boyd J.A."/>
            <person name="Deng Y."/>
            <person name="Parks D.H."/>
            <person name="Jiang X."/>
            <person name="Yin X."/>
            <person name="Woodcroft B.J."/>
            <person name="Tyson G.W."/>
            <person name="Hugenholtz P."/>
            <person name="Polz M.F."/>
            <person name="Zhang T."/>
        </authorList>
    </citation>
    <scope>NUCLEOTIDE SEQUENCE</scope>
    <source>
        <strain evidence="4">HKST-UBA02</strain>
    </source>
</reference>